<sequence length="126" mass="13585">MLKKLVGISVIVAGVVVGAAPLASAAGPGYVPPRGYELNTRWFKLPWESSRSWDNNADLLSPFGTSDIYCYTYPGATTGPLPMDCYQLDPWQQAHQVMRVPFSQNLHTINPVPTPPGLLPGTLGSS</sequence>
<evidence type="ECO:0000313" key="2">
    <source>
        <dbReference type="EMBL" id="MDH6283925.1"/>
    </source>
</evidence>
<proteinExistence type="predicted"/>
<dbReference type="EMBL" id="JARXVC010000017">
    <property type="protein sequence ID" value="MDH6283925.1"/>
    <property type="molecule type" value="Genomic_DNA"/>
</dbReference>
<comment type="caution">
    <text evidence="2">The sequence shown here is derived from an EMBL/GenBank/DDBJ whole genome shotgun (WGS) entry which is preliminary data.</text>
</comment>
<reference evidence="2 3" key="1">
    <citation type="submission" date="2023-04" db="EMBL/GenBank/DDBJ databases">
        <title>Forest soil microbial communities from Buena Vista Peninsula, Colon Province, Panama.</title>
        <authorList>
            <person name="Bouskill N."/>
        </authorList>
    </citation>
    <scope>NUCLEOTIDE SEQUENCE [LARGE SCALE GENOMIC DNA]</scope>
    <source>
        <strain evidence="2 3">CFH S0262</strain>
    </source>
</reference>
<organism evidence="2 3">
    <name type="scientific">Prescottella agglutinans</name>
    <dbReference type="NCBI Taxonomy" id="1644129"/>
    <lineage>
        <taxon>Bacteria</taxon>
        <taxon>Bacillati</taxon>
        <taxon>Actinomycetota</taxon>
        <taxon>Actinomycetes</taxon>
        <taxon>Mycobacteriales</taxon>
        <taxon>Nocardiaceae</taxon>
        <taxon>Prescottella</taxon>
    </lineage>
</organism>
<keyword evidence="3" id="KW-1185">Reference proteome</keyword>
<accession>A0ABT6MJ45</accession>
<evidence type="ECO:0008006" key="4">
    <source>
        <dbReference type="Google" id="ProtNLM"/>
    </source>
</evidence>
<gene>
    <name evidence="2" type="ORF">M2280_005176</name>
</gene>
<dbReference type="Proteomes" id="UP001160334">
    <property type="component" value="Unassembled WGS sequence"/>
</dbReference>
<dbReference type="RefSeq" id="WP_280763178.1">
    <property type="nucleotide sequence ID" value="NZ_JARXVC010000017.1"/>
</dbReference>
<keyword evidence="1" id="KW-0732">Signal</keyword>
<evidence type="ECO:0000256" key="1">
    <source>
        <dbReference type="SAM" id="SignalP"/>
    </source>
</evidence>
<evidence type="ECO:0000313" key="3">
    <source>
        <dbReference type="Proteomes" id="UP001160334"/>
    </source>
</evidence>
<feature type="signal peptide" evidence="1">
    <location>
        <begin position="1"/>
        <end position="25"/>
    </location>
</feature>
<feature type="chain" id="PRO_5046508446" description="Secreted protein" evidence="1">
    <location>
        <begin position="26"/>
        <end position="126"/>
    </location>
</feature>
<name>A0ABT6MJ45_9NOCA</name>
<protein>
    <recommendedName>
        <fullName evidence="4">Secreted protein</fullName>
    </recommendedName>
</protein>